<dbReference type="SUPFAM" id="SSF116842">
    <property type="entry name" value="XseB-like"/>
    <property type="match status" value="1"/>
</dbReference>
<accession>A0ABR9BFT4</accession>
<evidence type="ECO:0000256" key="5">
    <source>
        <dbReference type="ARBA" id="ARBA00022839"/>
    </source>
</evidence>
<dbReference type="EMBL" id="JACYTO010000003">
    <property type="protein sequence ID" value="MBD8504863.1"/>
    <property type="molecule type" value="Genomic_DNA"/>
</dbReference>
<dbReference type="NCBIfam" id="NF002140">
    <property type="entry name" value="PRK00977.1-4"/>
    <property type="match status" value="1"/>
</dbReference>
<evidence type="ECO:0000313" key="8">
    <source>
        <dbReference type="Proteomes" id="UP000603602"/>
    </source>
</evidence>
<comment type="similarity">
    <text evidence="1 6">Belongs to the XseB family.</text>
</comment>
<keyword evidence="4 6" id="KW-0378">Hydrolase</keyword>
<dbReference type="NCBIfam" id="NF002141">
    <property type="entry name" value="PRK00977.1-5"/>
    <property type="match status" value="1"/>
</dbReference>
<comment type="function">
    <text evidence="6">Bidirectionally degrades single-stranded DNA into large acid-insoluble oligonucleotides, which are then degraded further into small acid-soluble oligonucleotides.</text>
</comment>
<sequence length="79" mass="8719">MARAAPAPENFESAVSELEAIVRDMESGELPLEQALERYQRGVGLLKFCQKTLARAEDRIRILEADTLQPMAPADDSST</sequence>
<name>A0ABR9BFT4_9RHOO</name>
<organism evidence="7 8">
    <name type="scientific">Thauera sedimentorum</name>
    <dbReference type="NCBI Taxonomy" id="2767595"/>
    <lineage>
        <taxon>Bacteria</taxon>
        <taxon>Pseudomonadati</taxon>
        <taxon>Pseudomonadota</taxon>
        <taxon>Betaproteobacteria</taxon>
        <taxon>Rhodocyclales</taxon>
        <taxon>Zoogloeaceae</taxon>
        <taxon>Thauera</taxon>
    </lineage>
</organism>
<dbReference type="PANTHER" id="PTHR34137:SF1">
    <property type="entry name" value="EXODEOXYRIBONUCLEASE 7 SMALL SUBUNIT"/>
    <property type="match status" value="1"/>
</dbReference>
<keyword evidence="5 6" id="KW-0269">Exonuclease</keyword>
<protein>
    <recommendedName>
        <fullName evidence="6">Exodeoxyribonuclease 7 small subunit</fullName>
        <ecNumber evidence="6">3.1.11.6</ecNumber>
    </recommendedName>
    <alternativeName>
        <fullName evidence="6">Exodeoxyribonuclease VII small subunit</fullName>
        <shortName evidence="6">Exonuclease VII small subunit</shortName>
    </alternativeName>
</protein>
<gene>
    <name evidence="6" type="primary">xseB</name>
    <name evidence="7" type="ORF">IFO67_18370</name>
</gene>
<dbReference type="Proteomes" id="UP000603602">
    <property type="component" value="Unassembled WGS sequence"/>
</dbReference>
<evidence type="ECO:0000313" key="7">
    <source>
        <dbReference type="EMBL" id="MBD8504863.1"/>
    </source>
</evidence>
<proteinExistence type="inferred from homology"/>
<evidence type="ECO:0000256" key="4">
    <source>
        <dbReference type="ARBA" id="ARBA00022801"/>
    </source>
</evidence>
<dbReference type="EC" id="3.1.11.6" evidence="6"/>
<keyword evidence="3 6" id="KW-0540">Nuclease</keyword>
<evidence type="ECO:0000256" key="2">
    <source>
        <dbReference type="ARBA" id="ARBA00022490"/>
    </source>
</evidence>
<evidence type="ECO:0000256" key="6">
    <source>
        <dbReference type="HAMAP-Rule" id="MF_00337"/>
    </source>
</evidence>
<dbReference type="Pfam" id="PF02609">
    <property type="entry name" value="Exonuc_VII_S"/>
    <property type="match status" value="1"/>
</dbReference>
<dbReference type="HAMAP" id="MF_00337">
    <property type="entry name" value="Exonuc_7_S"/>
    <property type="match status" value="1"/>
</dbReference>
<comment type="subcellular location">
    <subcellularLocation>
        <location evidence="6">Cytoplasm</location>
    </subcellularLocation>
</comment>
<dbReference type="RefSeq" id="WP_187719675.1">
    <property type="nucleotide sequence ID" value="NZ_JACTAH010000003.1"/>
</dbReference>
<comment type="subunit">
    <text evidence="6">Heterooligomer composed of large and small subunits.</text>
</comment>
<dbReference type="PIRSF" id="PIRSF006488">
    <property type="entry name" value="Exonuc_VII_S"/>
    <property type="match status" value="1"/>
</dbReference>
<dbReference type="NCBIfam" id="TIGR01280">
    <property type="entry name" value="xseB"/>
    <property type="match status" value="1"/>
</dbReference>
<comment type="catalytic activity">
    <reaction evidence="6">
        <text>Exonucleolytic cleavage in either 5'- to 3'- or 3'- to 5'-direction to yield nucleoside 5'-phosphates.</text>
        <dbReference type="EC" id="3.1.11.6"/>
    </reaction>
</comment>
<evidence type="ECO:0000256" key="3">
    <source>
        <dbReference type="ARBA" id="ARBA00022722"/>
    </source>
</evidence>
<comment type="caution">
    <text evidence="7">The sequence shown here is derived from an EMBL/GenBank/DDBJ whole genome shotgun (WGS) entry which is preliminary data.</text>
</comment>
<dbReference type="InterPro" id="IPR037004">
    <property type="entry name" value="Exonuc_VII_ssu_sf"/>
</dbReference>
<reference evidence="8" key="1">
    <citation type="submission" date="2023-07" db="EMBL/GenBank/DDBJ databases">
        <title>Thauera sp. CAU 1555 isolated from sand of Yaerae Beach.</title>
        <authorList>
            <person name="Kim W."/>
        </authorList>
    </citation>
    <scope>NUCLEOTIDE SEQUENCE [LARGE SCALE GENOMIC DNA]</scope>
    <source>
        <strain evidence="8">CAU 1555</strain>
    </source>
</reference>
<dbReference type="InterPro" id="IPR003761">
    <property type="entry name" value="Exonuc_VII_S"/>
</dbReference>
<keyword evidence="2 6" id="KW-0963">Cytoplasm</keyword>
<evidence type="ECO:0000256" key="1">
    <source>
        <dbReference type="ARBA" id="ARBA00009998"/>
    </source>
</evidence>
<dbReference type="Gene3D" id="1.10.287.1040">
    <property type="entry name" value="Exonuclease VII, small subunit"/>
    <property type="match status" value="1"/>
</dbReference>
<dbReference type="PANTHER" id="PTHR34137">
    <property type="entry name" value="EXODEOXYRIBONUCLEASE 7 SMALL SUBUNIT"/>
    <property type="match status" value="1"/>
</dbReference>
<dbReference type="GO" id="GO:0008855">
    <property type="term" value="F:exodeoxyribonuclease VII activity"/>
    <property type="evidence" value="ECO:0007669"/>
    <property type="project" value="UniProtKB-EC"/>
</dbReference>
<keyword evidence="8" id="KW-1185">Reference proteome</keyword>